<keyword evidence="3" id="KW-1185">Reference proteome</keyword>
<organism evidence="2 3">
    <name type="scientific">Methanospirillum stamsii</name>
    <dbReference type="NCBI Taxonomy" id="1277351"/>
    <lineage>
        <taxon>Archaea</taxon>
        <taxon>Methanobacteriati</taxon>
        <taxon>Methanobacteriota</taxon>
        <taxon>Stenosarchaea group</taxon>
        <taxon>Methanomicrobia</taxon>
        <taxon>Methanomicrobiales</taxon>
        <taxon>Methanospirillaceae</taxon>
        <taxon>Methanospirillum</taxon>
    </lineage>
</organism>
<name>A0A2V2N4S7_9EURY</name>
<gene>
    <name evidence="2" type="ORF">DLD82_09800</name>
</gene>
<evidence type="ECO:0000313" key="2">
    <source>
        <dbReference type="EMBL" id="PWR73525.1"/>
    </source>
</evidence>
<feature type="transmembrane region" description="Helical" evidence="1">
    <location>
        <begin position="12"/>
        <end position="37"/>
    </location>
</feature>
<proteinExistence type="predicted"/>
<dbReference type="RefSeq" id="WP_109940936.1">
    <property type="nucleotide sequence ID" value="NZ_CP176366.1"/>
</dbReference>
<protein>
    <submittedName>
        <fullName evidence="2">Uncharacterized protein</fullName>
    </submittedName>
</protein>
<feature type="transmembrane region" description="Helical" evidence="1">
    <location>
        <begin position="43"/>
        <end position="60"/>
    </location>
</feature>
<keyword evidence="1" id="KW-0472">Membrane</keyword>
<dbReference type="GeneID" id="97608762"/>
<keyword evidence="1" id="KW-1133">Transmembrane helix</keyword>
<dbReference type="AlphaFoldDB" id="A0A2V2N4S7"/>
<dbReference type="OrthoDB" id="114363at2157"/>
<dbReference type="Proteomes" id="UP000245934">
    <property type="component" value="Unassembled WGS sequence"/>
</dbReference>
<sequence length="75" mass="8773">MNDASKEQFKWRFWHLTVILNGVILFYALAVLALFLFPESFRLPGAVISLILAVILTVIFRKNYYKTKSWLNDHA</sequence>
<keyword evidence="1" id="KW-0812">Transmembrane</keyword>
<accession>A0A2V2N4S7</accession>
<reference evidence="2 3" key="1">
    <citation type="submission" date="2018-05" db="EMBL/GenBank/DDBJ databases">
        <title>Draft genome of Methanospirillum stamsii Pt1.</title>
        <authorList>
            <person name="Dueholm M.S."/>
            <person name="Nielsen P.H."/>
            <person name="Bakmann L.F."/>
            <person name="Otzen D.E."/>
        </authorList>
    </citation>
    <scope>NUCLEOTIDE SEQUENCE [LARGE SCALE GENOMIC DNA]</scope>
    <source>
        <strain evidence="2 3">Pt1</strain>
    </source>
</reference>
<comment type="caution">
    <text evidence="2">The sequence shown here is derived from an EMBL/GenBank/DDBJ whole genome shotgun (WGS) entry which is preliminary data.</text>
</comment>
<evidence type="ECO:0000256" key="1">
    <source>
        <dbReference type="SAM" id="Phobius"/>
    </source>
</evidence>
<dbReference type="EMBL" id="QGMZ01000018">
    <property type="protein sequence ID" value="PWR73525.1"/>
    <property type="molecule type" value="Genomic_DNA"/>
</dbReference>
<evidence type="ECO:0000313" key="3">
    <source>
        <dbReference type="Proteomes" id="UP000245934"/>
    </source>
</evidence>